<gene>
    <name evidence="2" type="ORF">ANN_06119</name>
</gene>
<comment type="caution">
    <text evidence="2">The sequence shown here is derived from an EMBL/GenBank/DDBJ whole genome shotgun (WGS) entry which is preliminary data.</text>
</comment>
<dbReference type="InterPro" id="IPR001888">
    <property type="entry name" value="Transposase_1"/>
</dbReference>
<evidence type="ECO:0000313" key="3">
    <source>
        <dbReference type="Proteomes" id="UP001148838"/>
    </source>
</evidence>
<dbReference type="PANTHER" id="PTHR46060">
    <property type="entry name" value="MARINER MOS1 TRANSPOSASE-LIKE PROTEIN"/>
    <property type="match status" value="1"/>
</dbReference>
<evidence type="ECO:0000313" key="2">
    <source>
        <dbReference type="EMBL" id="KAJ4444327.1"/>
    </source>
</evidence>
<protein>
    <submittedName>
        <fullName evidence="2">Uncharacterized protein</fullName>
    </submittedName>
</protein>
<feature type="region of interest" description="Disordered" evidence="1">
    <location>
        <begin position="16"/>
        <end position="45"/>
    </location>
</feature>
<dbReference type="Proteomes" id="UP001148838">
    <property type="component" value="Unassembled WGS sequence"/>
</dbReference>
<dbReference type="EMBL" id="JAJSOF020000011">
    <property type="protein sequence ID" value="KAJ4444327.1"/>
    <property type="molecule type" value="Genomic_DNA"/>
</dbReference>
<keyword evidence="3" id="KW-1185">Reference proteome</keyword>
<sequence length="465" mass="54545">MTTFLDESSLWTKHGLAHTNQPNLKRQSNEWKHPGSSHSKKERPTQSAVKVMFIVAYDIDGVILHHAVPPRQTANADYYCRFLQHHLRPALRIPSFFIQGVIAAAVQDLLRRWQWEILEHPPYSPDMSPCDYDIFTILKEPLRGTRYNTRDELIRAIGRSIRNINKDGRADGVRRLPNIWQKMINKEGDYIEVYLYNGPPLYELREFEVCLVSVKLVTLCGNTDLSRTHVCSVSVSFLRTLFTEYIFTNFPYLRQPFKFRSLQNSVCDRRKYVLALDKPLEKRLERRLSTPCTKDNAYGDKKNYSLDTSLNDTKSILFVYLWFSVRQLYHELSGRSRVLTAEDEEKRQLELAARRRKCRSMAHNASANQAENDYLASSGSDTSRDDDLMHESDSYFKNFCSRSYDSLLVQCHYDWEMVETLSERRYEEEPEDQTEILTLAEKAQRFLRLSKACYNIYYLFDIIIA</sequence>
<dbReference type="Gene3D" id="3.30.420.10">
    <property type="entry name" value="Ribonuclease H-like superfamily/Ribonuclease H"/>
    <property type="match status" value="1"/>
</dbReference>
<dbReference type="Pfam" id="PF01359">
    <property type="entry name" value="Transposase_1"/>
    <property type="match status" value="1"/>
</dbReference>
<proteinExistence type="predicted"/>
<reference evidence="2 3" key="1">
    <citation type="journal article" date="2022" name="Allergy">
        <title>Genome assembly and annotation of Periplaneta americana reveal a comprehensive cockroach allergen profile.</title>
        <authorList>
            <person name="Wang L."/>
            <person name="Xiong Q."/>
            <person name="Saelim N."/>
            <person name="Wang L."/>
            <person name="Nong W."/>
            <person name="Wan A.T."/>
            <person name="Shi M."/>
            <person name="Liu X."/>
            <person name="Cao Q."/>
            <person name="Hui J.H.L."/>
            <person name="Sookrung N."/>
            <person name="Leung T.F."/>
            <person name="Tungtrongchitr A."/>
            <person name="Tsui S.K.W."/>
        </authorList>
    </citation>
    <scope>NUCLEOTIDE SEQUENCE [LARGE SCALE GENOMIC DNA]</scope>
    <source>
        <strain evidence="2">PWHHKU_190912</strain>
    </source>
</reference>
<organism evidence="2 3">
    <name type="scientific">Periplaneta americana</name>
    <name type="common">American cockroach</name>
    <name type="synonym">Blatta americana</name>
    <dbReference type="NCBI Taxonomy" id="6978"/>
    <lineage>
        <taxon>Eukaryota</taxon>
        <taxon>Metazoa</taxon>
        <taxon>Ecdysozoa</taxon>
        <taxon>Arthropoda</taxon>
        <taxon>Hexapoda</taxon>
        <taxon>Insecta</taxon>
        <taxon>Pterygota</taxon>
        <taxon>Neoptera</taxon>
        <taxon>Polyneoptera</taxon>
        <taxon>Dictyoptera</taxon>
        <taxon>Blattodea</taxon>
        <taxon>Blattoidea</taxon>
        <taxon>Blattidae</taxon>
        <taxon>Blattinae</taxon>
        <taxon>Periplaneta</taxon>
    </lineage>
</organism>
<accession>A0ABQ8TCN6</accession>
<dbReference type="InterPro" id="IPR036397">
    <property type="entry name" value="RNaseH_sf"/>
</dbReference>
<dbReference type="PANTHER" id="PTHR46060:SF1">
    <property type="entry name" value="MARINER MOS1 TRANSPOSASE-LIKE PROTEIN"/>
    <property type="match status" value="1"/>
</dbReference>
<dbReference type="InterPro" id="IPR052709">
    <property type="entry name" value="Transposase-MT_Hybrid"/>
</dbReference>
<evidence type="ECO:0000256" key="1">
    <source>
        <dbReference type="SAM" id="MobiDB-lite"/>
    </source>
</evidence>
<name>A0ABQ8TCN6_PERAM</name>